<dbReference type="InterPro" id="IPR023296">
    <property type="entry name" value="Glyco_hydro_beta-prop_sf"/>
</dbReference>
<name>A0A645HRM5_9ZZZZ</name>
<dbReference type="SUPFAM" id="SSF75005">
    <property type="entry name" value="Arabinanase/levansucrase/invertase"/>
    <property type="match status" value="1"/>
</dbReference>
<dbReference type="EMBL" id="VSSQ01098004">
    <property type="protein sequence ID" value="MPN41142.1"/>
    <property type="molecule type" value="Genomic_DNA"/>
</dbReference>
<proteinExistence type="predicted"/>
<organism evidence="1">
    <name type="scientific">bioreactor metagenome</name>
    <dbReference type="NCBI Taxonomy" id="1076179"/>
    <lineage>
        <taxon>unclassified sequences</taxon>
        <taxon>metagenomes</taxon>
        <taxon>ecological metagenomes</taxon>
    </lineage>
</organism>
<accession>A0A645HRM5</accession>
<evidence type="ECO:0000313" key="1">
    <source>
        <dbReference type="EMBL" id="MPN41142.1"/>
    </source>
</evidence>
<dbReference type="AlphaFoldDB" id="A0A645HRM5"/>
<gene>
    <name evidence="1" type="ORF">SDC9_188684</name>
</gene>
<reference evidence="1" key="1">
    <citation type="submission" date="2019-08" db="EMBL/GenBank/DDBJ databases">
        <authorList>
            <person name="Kucharzyk K."/>
            <person name="Murdoch R.W."/>
            <person name="Higgins S."/>
            <person name="Loffler F."/>
        </authorList>
    </citation>
    <scope>NUCLEOTIDE SEQUENCE</scope>
</reference>
<comment type="caution">
    <text evidence="1">The sequence shown here is derived from an EMBL/GenBank/DDBJ whole genome shotgun (WGS) entry which is preliminary data.</text>
</comment>
<protein>
    <submittedName>
        <fullName evidence="1">Uncharacterized protein</fullName>
    </submittedName>
</protein>
<sequence length="194" mass="22317">MVRWSAPRTIFGGPEWRIHNSTLCRTDAGKFVLGMECDHPAGLFAMFFAESDDLREFRYLPDALYGPGYTGGPILRSFGEYCYLFYITGDYDSEFVLNVSRSRDLRRWTPSLCNPILRPDDAEDRKIYPGAIIPEAERRRMLAARNINVSDIDFCDWRGKLAINYSWGDQKGTEFLALAEADADERKFCESYFA</sequence>